<keyword evidence="6 8" id="KW-0446">Lipid-binding</keyword>
<dbReference type="Gene3D" id="1.10.8.60">
    <property type="match status" value="1"/>
</dbReference>
<feature type="domain" description="AAA+ ATPase" evidence="13">
    <location>
        <begin position="224"/>
        <end position="355"/>
    </location>
</feature>
<evidence type="ECO:0000256" key="5">
    <source>
        <dbReference type="ARBA" id="ARBA00022840"/>
    </source>
</evidence>
<dbReference type="Pfam" id="PF00308">
    <property type="entry name" value="Bac_DnaA"/>
    <property type="match status" value="1"/>
</dbReference>
<keyword evidence="5 8" id="KW-0067">ATP-binding</keyword>
<dbReference type="InterPro" id="IPR018312">
    <property type="entry name" value="Chromosome_initiator_DnaA_CS"/>
</dbReference>
<evidence type="ECO:0000256" key="7">
    <source>
        <dbReference type="ARBA" id="ARBA00023125"/>
    </source>
</evidence>
<feature type="binding site" evidence="8">
    <location>
        <position position="235"/>
    </location>
    <ligand>
        <name>ATP</name>
        <dbReference type="ChEBI" id="CHEBI:30616"/>
    </ligand>
</feature>
<dbReference type="GO" id="GO:0005886">
    <property type="term" value="C:plasma membrane"/>
    <property type="evidence" value="ECO:0007669"/>
    <property type="project" value="TreeGrafter"/>
</dbReference>
<dbReference type="InterPro" id="IPR013317">
    <property type="entry name" value="DnaA_dom"/>
</dbReference>
<dbReference type="SUPFAM" id="SSF52540">
    <property type="entry name" value="P-loop containing nucleoside triphosphate hydrolases"/>
    <property type="match status" value="1"/>
</dbReference>
<dbReference type="GO" id="GO:0008289">
    <property type="term" value="F:lipid binding"/>
    <property type="evidence" value="ECO:0007669"/>
    <property type="project" value="UniProtKB-KW"/>
</dbReference>
<dbReference type="InterPro" id="IPR003593">
    <property type="entry name" value="AAA+_ATPase"/>
</dbReference>
<evidence type="ECO:0000256" key="11">
    <source>
        <dbReference type="RuleBase" id="RU004227"/>
    </source>
</evidence>
<dbReference type="InterPro" id="IPR010921">
    <property type="entry name" value="Trp_repressor/repl_initiator"/>
</dbReference>
<dbReference type="Pfam" id="PF11638">
    <property type="entry name" value="DnaA_N"/>
    <property type="match status" value="1"/>
</dbReference>
<evidence type="ECO:0000256" key="9">
    <source>
        <dbReference type="NCBIfam" id="TIGR00362"/>
    </source>
</evidence>
<dbReference type="GO" id="GO:0006270">
    <property type="term" value="P:DNA replication initiation"/>
    <property type="evidence" value="ECO:0007669"/>
    <property type="project" value="UniProtKB-UniRule"/>
</dbReference>
<dbReference type="PROSITE" id="PS01008">
    <property type="entry name" value="DNAA"/>
    <property type="match status" value="1"/>
</dbReference>
<dbReference type="InterPro" id="IPR001957">
    <property type="entry name" value="Chromosome_initiator_DnaA"/>
</dbReference>
<evidence type="ECO:0000256" key="8">
    <source>
        <dbReference type="HAMAP-Rule" id="MF_00377"/>
    </source>
</evidence>
<dbReference type="Proteomes" id="UP000593594">
    <property type="component" value="Chromosome"/>
</dbReference>
<evidence type="ECO:0000256" key="3">
    <source>
        <dbReference type="ARBA" id="ARBA00022705"/>
    </source>
</evidence>
<comment type="subcellular location">
    <subcellularLocation>
        <location evidence="8">Cytoplasm</location>
    </subcellularLocation>
</comment>
<dbReference type="NCBIfam" id="TIGR00362">
    <property type="entry name" value="DnaA"/>
    <property type="match status" value="1"/>
</dbReference>
<dbReference type="Gene3D" id="1.10.1750.10">
    <property type="match status" value="1"/>
</dbReference>
<comment type="subunit">
    <text evidence="8">Oligomerizes as a right-handed, spiral filament on DNA at oriC.</text>
</comment>
<dbReference type="SUPFAM" id="SSF48295">
    <property type="entry name" value="TrpR-like"/>
    <property type="match status" value="1"/>
</dbReference>
<feature type="binding site" evidence="8">
    <location>
        <position position="239"/>
    </location>
    <ligand>
        <name>ATP</name>
        <dbReference type="ChEBI" id="CHEBI:30616"/>
    </ligand>
</feature>
<keyword evidence="3 8" id="KW-0235">DNA replication</keyword>
<dbReference type="CDD" id="cd00009">
    <property type="entry name" value="AAA"/>
    <property type="match status" value="1"/>
</dbReference>
<evidence type="ECO:0000259" key="13">
    <source>
        <dbReference type="SMART" id="SM00382"/>
    </source>
</evidence>
<comment type="function">
    <text evidence="8 10">Plays an essential role in the initiation and regulation of chromosomal replication. ATP-DnaA binds to the origin of replication (oriC) to initiate formation of the DNA replication initiation complex once per cell cycle. Binds the DnaA box (a 9 base pair repeat at the origin) and separates the double-stranded (ds)DNA. Forms a right-handed helical filament on oriC DNA; dsDNA binds to the exterior of the filament while single-stranded (ss)DNA is stabiized in the filament's interior. The ATP-DnaA-oriC complex binds and stabilizes one strand of the AT-rich DNA unwinding element (DUE), permitting loading of DNA polymerase. After initiation quickly degrades to an ADP-DnaA complex that is not apt for DNA replication. Binds acidic phospholipids.</text>
</comment>
<keyword evidence="7 8" id="KW-0238">DNA-binding</keyword>
<dbReference type="GO" id="GO:0006275">
    <property type="term" value="P:regulation of DNA replication"/>
    <property type="evidence" value="ECO:0007669"/>
    <property type="project" value="UniProtKB-UniRule"/>
</dbReference>
<feature type="compositionally biased region" description="Basic and acidic residues" evidence="12">
    <location>
        <begin position="28"/>
        <end position="45"/>
    </location>
</feature>
<feature type="binding site" evidence="8">
    <location>
        <position position="238"/>
    </location>
    <ligand>
        <name>ATP</name>
        <dbReference type="ChEBI" id="CHEBI:30616"/>
    </ligand>
</feature>
<dbReference type="InterPro" id="IPR020591">
    <property type="entry name" value="Chromosome_initiator_DnaA-like"/>
</dbReference>
<evidence type="ECO:0000256" key="12">
    <source>
        <dbReference type="SAM" id="MobiDB-lite"/>
    </source>
</evidence>
<dbReference type="InterPro" id="IPR024633">
    <property type="entry name" value="DnaA_N_dom"/>
</dbReference>
<dbReference type="HAMAP" id="MF_00377">
    <property type="entry name" value="DnaA_bact"/>
    <property type="match status" value="1"/>
</dbReference>
<feature type="region of interest" description="Domain I, interacts with DnaA modulators" evidence="8">
    <location>
        <begin position="1"/>
        <end position="159"/>
    </location>
</feature>
<dbReference type="Pfam" id="PF08299">
    <property type="entry name" value="Bac_DnaA_C"/>
    <property type="match status" value="1"/>
</dbReference>
<keyword evidence="4 8" id="KW-0547">Nucleotide-binding</keyword>
<feature type="region of interest" description="Disordered" evidence="12">
    <location>
        <begin position="28"/>
        <end position="47"/>
    </location>
</feature>
<evidence type="ECO:0000259" key="14">
    <source>
        <dbReference type="SMART" id="SM00760"/>
    </source>
</evidence>
<dbReference type="GO" id="GO:0005737">
    <property type="term" value="C:cytoplasm"/>
    <property type="evidence" value="ECO:0007669"/>
    <property type="project" value="UniProtKB-SubCell"/>
</dbReference>
<proteinExistence type="inferred from homology"/>
<dbReference type="KEGG" id="kmn:HW532_12195"/>
<comment type="similarity">
    <text evidence="1 8 11">Belongs to the DnaA family.</text>
</comment>
<dbReference type="PRINTS" id="PR00051">
    <property type="entry name" value="DNAA"/>
</dbReference>
<dbReference type="Gene3D" id="3.40.50.300">
    <property type="entry name" value="P-loop containing nucleotide triphosphate hydrolases"/>
    <property type="match status" value="1"/>
</dbReference>
<dbReference type="GO" id="GO:0003688">
    <property type="term" value="F:DNA replication origin binding"/>
    <property type="evidence" value="ECO:0007669"/>
    <property type="project" value="UniProtKB-UniRule"/>
</dbReference>
<accession>A0A7S8C4X1</accession>
<feature type="binding site" evidence="8">
    <location>
        <position position="237"/>
    </location>
    <ligand>
        <name>ATP</name>
        <dbReference type="ChEBI" id="CHEBI:30616"/>
    </ligand>
</feature>
<dbReference type="SMART" id="SM00760">
    <property type="entry name" value="Bac_DnaA_C"/>
    <property type="match status" value="1"/>
</dbReference>
<dbReference type="AlphaFoldDB" id="A0A7S8C4X1"/>
<feature type="region of interest" description="Domain IV, binds dsDNA" evidence="8">
    <location>
        <begin position="412"/>
        <end position="533"/>
    </location>
</feature>
<evidence type="ECO:0000256" key="2">
    <source>
        <dbReference type="ARBA" id="ARBA00022490"/>
    </source>
</evidence>
<protein>
    <recommendedName>
        <fullName evidence="8 9">Chromosomal replication initiator protein DnaA</fullName>
    </recommendedName>
</protein>
<comment type="domain">
    <text evidence="8">Domain I is involved in oligomerization and binding regulators, domain II is flexibile and of varying length in different bacteria, domain III forms the AAA+ region, while domain IV binds dsDNA.</text>
</comment>
<evidence type="ECO:0000313" key="16">
    <source>
        <dbReference type="Proteomes" id="UP000593594"/>
    </source>
</evidence>
<dbReference type="CDD" id="cd06571">
    <property type="entry name" value="Bac_DnaA_C"/>
    <property type="match status" value="1"/>
</dbReference>
<name>A0A7S8C4X1_9HYPH</name>
<keyword evidence="16" id="KW-1185">Reference proteome</keyword>
<evidence type="ECO:0000256" key="10">
    <source>
        <dbReference type="RuleBase" id="RU000577"/>
    </source>
</evidence>
<reference evidence="15 16" key="1">
    <citation type="submission" date="2020-06" db="EMBL/GenBank/DDBJ databases">
        <title>Genome sequence of 2 isolates from Red Sea Mangroves.</title>
        <authorList>
            <person name="Sefrji F."/>
            <person name="Michoud G."/>
            <person name="Merlino G."/>
            <person name="Daffonchio D."/>
        </authorList>
    </citation>
    <scope>NUCLEOTIDE SEQUENCE [LARGE SCALE GENOMIC DNA]</scope>
    <source>
        <strain evidence="15 16">R1DC25</strain>
    </source>
</reference>
<dbReference type="SMART" id="SM00382">
    <property type="entry name" value="AAA"/>
    <property type="match status" value="1"/>
</dbReference>
<dbReference type="EMBL" id="CP058214">
    <property type="protein sequence ID" value="QPC43387.1"/>
    <property type="molecule type" value="Genomic_DNA"/>
</dbReference>
<evidence type="ECO:0000313" key="15">
    <source>
        <dbReference type="EMBL" id="QPC43387.1"/>
    </source>
</evidence>
<dbReference type="InterPro" id="IPR038454">
    <property type="entry name" value="DnaA_N_sf"/>
</dbReference>
<dbReference type="PANTHER" id="PTHR30050">
    <property type="entry name" value="CHROMOSOMAL REPLICATION INITIATOR PROTEIN DNAA"/>
    <property type="match status" value="1"/>
</dbReference>
<dbReference type="Gene3D" id="3.30.300.180">
    <property type="match status" value="1"/>
</dbReference>
<keyword evidence="2 8" id="KW-0963">Cytoplasm</keyword>
<evidence type="ECO:0000256" key="4">
    <source>
        <dbReference type="ARBA" id="ARBA00022741"/>
    </source>
</evidence>
<evidence type="ECO:0000256" key="6">
    <source>
        <dbReference type="ARBA" id="ARBA00023121"/>
    </source>
</evidence>
<feature type="domain" description="Chromosomal replication initiator DnaA C-terminal" evidence="14">
    <location>
        <begin position="440"/>
        <end position="509"/>
    </location>
</feature>
<dbReference type="InterPro" id="IPR027417">
    <property type="entry name" value="P-loop_NTPase"/>
</dbReference>
<comment type="caution">
    <text evidence="8">Lacks conserved residue(s) required for the propagation of feature annotation.</text>
</comment>
<gene>
    <name evidence="8 15" type="primary">dnaA</name>
    <name evidence="15" type="ORF">HW532_12195</name>
</gene>
<dbReference type="PANTHER" id="PTHR30050:SF2">
    <property type="entry name" value="CHROMOSOMAL REPLICATION INITIATOR PROTEIN DNAA"/>
    <property type="match status" value="1"/>
</dbReference>
<evidence type="ECO:0000256" key="1">
    <source>
        <dbReference type="ARBA" id="ARBA00006583"/>
    </source>
</evidence>
<organism evidence="15 16">
    <name type="scientific">Kaustia mangrovi</name>
    <dbReference type="NCBI Taxonomy" id="2593653"/>
    <lineage>
        <taxon>Bacteria</taxon>
        <taxon>Pseudomonadati</taxon>
        <taxon>Pseudomonadota</taxon>
        <taxon>Alphaproteobacteria</taxon>
        <taxon>Hyphomicrobiales</taxon>
        <taxon>Parvibaculaceae</taxon>
        <taxon>Kaustia</taxon>
    </lineage>
</organism>
<dbReference type="GO" id="GO:0005524">
    <property type="term" value="F:ATP binding"/>
    <property type="evidence" value="ECO:0007669"/>
    <property type="project" value="UniProtKB-UniRule"/>
</dbReference>
<sequence>MEGAGGQTDPARTVAPVLRHPAIAGEARLDRSVREQQEGSHRVLSENKATGQLTDHWARISDRLRAELGEDLYSSWFARMDVEERAENRLVVSVPTRFLRNWIQSHYLDKLVSLADQEFGGIDAVQIRVRPRGVPMRGRDGGQEAHGNGVEESGFAEAASGTIAPAATATEPSAAGTAGLDGGERGSPLDHTLTFETFIVGKSNALAHAAGLRVADAAPRAPVSFNPLYIHSASGLGKTHLLNAISWRIRKTNPERRVLYLTAERFMYHFISALRARDVISFKDHFQSVDVLLIDDLQFLQGKSMQQEFCHTFTSLVDAKRQVVVAADVPPAQLDSIDARMRSRLAGGLVVDIEAPGLELKRDILRTRLAEARKRDRSIDISEEVLEFIANRINGGGRELEGALIRVMVDQQVARGPMTVDMAALALRDLVQPNEVQRVKIDDIMRVVGRHYNVAKADLLSPRRARSIVRPRQVGMYLAKRLTARSLPEIGRRFGGRDHSTVLHAVRKVEDLMQKDDQLQREVGLLIRLLEQP</sequence>
<dbReference type="InterPro" id="IPR013159">
    <property type="entry name" value="DnaA_C"/>
</dbReference>